<keyword evidence="1" id="KW-0472">Membrane</keyword>
<accession>W1IWH6</accession>
<keyword evidence="1" id="KW-0812">Transmembrane</keyword>
<name>W1IWH6_9GAMM</name>
<evidence type="ECO:0000256" key="1">
    <source>
        <dbReference type="SAM" id="Phobius"/>
    </source>
</evidence>
<keyword evidence="1" id="KW-1133">Transmembrane helix</keyword>
<proteinExistence type="predicted"/>
<dbReference type="Proteomes" id="UP000019202">
    <property type="component" value="Unassembled WGS sequence"/>
</dbReference>
<reference evidence="2" key="1">
    <citation type="submission" date="2013-11" db="EMBL/GenBank/DDBJ databases">
        <title>Draft genome sequence and annotation of the entomopathogenic bacteria, Xenorhabdus cabanillasi strain JM26 and Xenorhabdus szentirmai strain DSM 16338.</title>
        <authorList>
            <person name="Gualtieri M."/>
            <person name="Ogier J.C."/>
            <person name="Pages S."/>
            <person name="Givaudan A."/>
            <person name="Gaudriault S."/>
        </authorList>
    </citation>
    <scope>NUCLEOTIDE SEQUENCE [LARGE SCALE GENOMIC DNA]</scope>
    <source>
        <strain evidence="2">DSM 16338</strain>
    </source>
</reference>
<dbReference type="AlphaFoldDB" id="W1IWH6"/>
<gene>
    <name evidence="2" type="ORF">XSR1_250033</name>
</gene>
<sequence>MLTSFVNCLSPHCERKSHCKRKSSVTSRFEYVTYSACRYGAGSYGACGYVVMWLCGYGWLWSYIKHCYKRRAQYLGGAVHHACL</sequence>
<comment type="caution">
    <text evidence="2">The sequence shown here is derived from an EMBL/GenBank/DDBJ whole genome shotgun (WGS) entry which is preliminary data.</text>
</comment>
<organism evidence="2 3">
    <name type="scientific">Xenorhabdus szentirmaii DSM 16338</name>
    <dbReference type="NCBI Taxonomy" id="1427518"/>
    <lineage>
        <taxon>Bacteria</taxon>
        <taxon>Pseudomonadati</taxon>
        <taxon>Pseudomonadota</taxon>
        <taxon>Gammaproteobacteria</taxon>
        <taxon>Enterobacterales</taxon>
        <taxon>Morganellaceae</taxon>
        <taxon>Xenorhabdus</taxon>
    </lineage>
</organism>
<feature type="transmembrane region" description="Helical" evidence="1">
    <location>
        <begin position="41"/>
        <end position="61"/>
    </location>
</feature>
<keyword evidence="3" id="KW-1185">Reference proteome</keyword>
<protein>
    <submittedName>
        <fullName evidence="2">Uncharacterized protein</fullName>
    </submittedName>
</protein>
<evidence type="ECO:0000313" key="2">
    <source>
        <dbReference type="EMBL" id="CDL82852.1"/>
    </source>
</evidence>
<evidence type="ECO:0000313" key="3">
    <source>
        <dbReference type="Proteomes" id="UP000019202"/>
    </source>
</evidence>
<dbReference type="EMBL" id="CBXF010000083">
    <property type="protein sequence ID" value="CDL82852.1"/>
    <property type="molecule type" value="Genomic_DNA"/>
</dbReference>